<evidence type="ECO:0000313" key="3">
    <source>
        <dbReference type="Proteomes" id="UP000603453"/>
    </source>
</evidence>
<gene>
    <name evidence="2" type="ORF">INT47_011191</name>
</gene>
<feature type="region of interest" description="Disordered" evidence="1">
    <location>
        <begin position="20"/>
        <end position="59"/>
    </location>
</feature>
<accession>A0A8H7RMR9</accession>
<feature type="non-terminal residue" evidence="2">
    <location>
        <position position="1"/>
    </location>
</feature>
<keyword evidence="3" id="KW-1185">Reference proteome</keyword>
<name>A0A8H7RMR9_9FUNG</name>
<dbReference type="EMBL" id="JAEPRD010000004">
    <property type="protein sequence ID" value="KAG2213042.1"/>
    <property type="molecule type" value="Genomic_DNA"/>
</dbReference>
<evidence type="ECO:0000256" key="1">
    <source>
        <dbReference type="SAM" id="MobiDB-lite"/>
    </source>
</evidence>
<organism evidence="2 3">
    <name type="scientific">Mucor saturninus</name>
    <dbReference type="NCBI Taxonomy" id="64648"/>
    <lineage>
        <taxon>Eukaryota</taxon>
        <taxon>Fungi</taxon>
        <taxon>Fungi incertae sedis</taxon>
        <taxon>Mucoromycota</taxon>
        <taxon>Mucoromycotina</taxon>
        <taxon>Mucoromycetes</taxon>
        <taxon>Mucorales</taxon>
        <taxon>Mucorineae</taxon>
        <taxon>Mucoraceae</taxon>
        <taxon>Mucor</taxon>
    </lineage>
</organism>
<evidence type="ECO:0000313" key="2">
    <source>
        <dbReference type="EMBL" id="KAG2213042.1"/>
    </source>
</evidence>
<dbReference type="Proteomes" id="UP000603453">
    <property type="component" value="Unassembled WGS sequence"/>
</dbReference>
<feature type="compositionally biased region" description="Low complexity" evidence="1">
    <location>
        <begin position="42"/>
        <end position="58"/>
    </location>
</feature>
<proteinExistence type="predicted"/>
<comment type="caution">
    <text evidence="2">The sequence shown here is derived from an EMBL/GenBank/DDBJ whole genome shotgun (WGS) entry which is preliminary data.</text>
</comment>
<reference evidence="2" key="1">
    <citation type="submission" date="2020-12" db="EMBL/GenBank/DDBJ databases">
        <title>Metabolic potential, ecology and presence of endohyphal bacteria is reflected in genomic diversity of Mucoromycotina.</title>
        <authorList>
            <person name="Muszewska A."/>
            <person name="Okrasinska A."/>
            <person name="Steczkiewicz K."/>
            <person name="Drgas O."/>
            <person name="Orlowska M."/>
            <person name="Perlinska-Lenart U."/>
            <person name="Aleksandrzak-Piekarczyk T."/>
            <person name="Szatraj K."/>
            <person name="Zielenkiewicz U."/>
            <person name="Pilsyk S."/>
            <person name="Malc E."/>
            <person name="Mieczkowski P."/>
            <person name="Kruszewska J.S."/>
            <person name="Biernat P."/>
            <person name="Pawlowska J."/>
        </authorList>
    </citation>
    <scope>NUCLEOTIDE SEQUENCE</scope>
    <source>
        <strain evidence="2">WA0000017839</strain>
    </source>
</reference>
<protein>
    <submittedName>
        <fullName evidence="2">Uncharacterized protein</fullName>
    </submittedName>
</protein>
<dbReference type="AlphaFoldDB" id="A0A8H7RMR9"/>
<sequence>MSSAEMNLDSHVLVFTFATGGSSEGDEQMSEPHNLGSSTPQAASSNFVGSSAAGSSSAPLDEHAMLNNIVQGLREEKAALLTAFSEARTRGDYGASDIALEDIDRINRQIIKLNGFDSAS</sequence>